<gene>
    <name evidence="6" type="ORF">DZ860_14200</name>
</gene>
<dbReference type="RefSeq" id="WP_120032381.1">
    <property type="nucleotide sequence ID" value="NZ_QVMU01000013.1"/>
</dbReference>
<dbReference type="SUPFAM" id="SSF55804">
    <property type="entry name" value="Phoshotransferase/anion transport protein"/>
    <property type="match status" value="1"/>
</dbReference>
<dbReference type="InterPro" id="IPR050661">
    <property type="entry name" value="BglG_antiterminators"/>
</dbReference>
<dbReference type="Proteomes" id="UP000273252">
    <property type="component" value="Unassembled WGS sequence"/>
</dbReference>
<dbReference type="PANTHER" id="PTHR30185">
    <property type="entry name" value="CRYPTIC BETA-GLUCOSIDE BGL OPERON ANTITERMINATOR"/>
    <property type="match status" value="1"/>
</dbReference>
<evidence type="ECO:0000256" key="2">
    <source>
        <dbReference type="ARBA" id="ARBA00023015"/>
    </source>
</evidence>
<evidence type="ECO:0000256" key="1">
    <source>
        <dbReference type="ARBA" id="ARBA00022737"/>
    </source>
</evidence>
<keyword evidence="4" id="KW-0804">Transcription</keyword>
<name>A0A3A6QCP2_9VIBR</name>
<dbReference type="AlphaFoldDB" id="A0A3A6QCP2"/>
<keyword evidence="1" id="KW-0677">Repeat</keyword>
<protein>
    <submittedName>
        <fullName evidence="6">Transcription antiterminator BglG</fullName>
    </submittedName>
</protein>
<evidence type="ECO:0000313" key="6">
    <source>
        <dbReference type="EMBL" id="RJX70036.1"/>
    </source>
</evidence>
<dbReference type="InterPro" id="IPR016152">
    <property type="entry name" value="PTrfase/Anion_transptr"/>
</dbReference>
<keyword evidence="3" id="KW-0010">Activator</keyword>
<reference evidence="6 7" key="1">
    <citation type="submission" date="2018-08" db="EMBL/GenBank/DDBJ databases">
        <title>Vibrio isolated from the Eastern China Marginal Seas.</title>
        <authorList>
            <person name="Li Y."/>
        </authorList>
    </citation>
    <scope>NUCLEOTIDE SEQUENCE [LARGE SCALE GENOMIC DNA]</scope>
    <source>
        <strain evidence="6 7">BEI233</strain>
    </source>
</reference>
<dbReference type="GO" id="GO:0006355">
    <property type="term" value="P:regulation of DNA-templated transcription"/>
    <property type="evidence" value="ECO:0007669"/>
    <property type="project" value="InterPro"/>
</dbReference>
<dbReference type="InterPro" id="IPR036634">
    <property type="entry name" value="PRD_sf"/>
</dbReference>
<dbReference type="EMBL" id="QVMU01000013">
    <property type="protein sequence ID" value="RJX70036.1"/>
    <property type="molecule type" value="Genomic_DNA"/>
</dbReference>
<evidence type="ECO:0000256" key="3">
    <source>
        <dbReference type="ARBA" id="ARBA00023159"/>
    </source>
</evidence>
<accession>A0A3A6QCP2</accession>
<keyword evidence="2" id="KW-0805">Transcription regulation</keyword>
<feature type="domain" description="PRD" evidence="5">
    <location>
        <begin position="289"/>
        <end position="399"/>
    </location>
</feature>
<dbReference type="OrthoDB" id="84298at2"/>
<dbReference type="Gene3D" id="3.40.930.10">
    <property type="entry name" value="Mannitol-specific EII, Chain A"/>
    <property type="match status" value="1"/>
</dbReference>
<evidence type="ECO:0000259" key="5">
    <source>
        <dbReference type="PROSITE" id="PS51372"/>
    </source>
</evidence>
<keyword evidence="7" id="KW-1185">Reference proteome</keyword>
<dbReference type="PROSITE" id="PS51372">
    <property type="entry name" value="PRD_2"/>
    <property type="match status" value="1"/>
</dbReference>
<evidence type="ECO:0000256" key="4">
    <source>
        <dbReference type="ARBA" id="ARBA00023163"/>
    </source>
</evidence>
<dbReference type="SUPFAM" id="SSF63520">
    <property type="entry name" value="PTS-regulatory domain, PRD"/>
    <property type="match status" value="1"/>
</dbReference>
<comment type="caution">
    <text evidence="6">The sequence shown here is derived from an EMBL/GenBank/DDBJ whole genome shotgun (WGS) entry which is preliminary data.</text>
</comment>
<dbReference type="InterPro" id="IPR011608">
    <property type="entry name" value="PRD"/>
</dbReference>
<sequence length="593" mass="68449">MSLNKQHFDIVTALTMQRSSINALASVFNMTSRNLRYAIENINYYLDKLEMTPIALNQGELHYPYDPSLFFSDTLASNFVFSKHEREEYLATIALFSPETPLSDIQNYLRVSRPTLNKDLRNTNITFNGLTLELEVIDQHLFVSGKEKQIRYLQMCYASKYLFCKNNELHYLKKRYFYERDIVAIIRRYIERYQPLEAFPAVYRIEQNAACSLSHEFKNLFTIYLMITLTRIQQGVLINRKNNGSFLQSTKAFGYIQAALNWQHESYRFEALHLAEYFLGGISTDGFYEKRLQAESFIFQLLTTISQHCGKDNQPDTLLLNDTSLLNDMVTYLTTAVYRAKNNLNTQLGEQSPYSRQLFEQVKAVAEQNSHHLVEPLRDEEVGYLTRLINRAIEARSHNPVSLEKLITIAKSCCRDLNTDEFVRKITSQMGNKVIDDRTLPALDDLLVTLRDTSHMPESEELAPVLNWLSEEMERMGLVNKEYASGVLTLFYAHSHAYFAQHGLLICHGKSTTHSHRIAIAHLPLAKPVKDVFKRTIRQIMMISHVDNVQHLRAVHQLHQRLTEQDPFAISTDADTPINNRGTSALSAFHPVE</sequence>
<dbReference type="PANTHER" id="PTHR30185:SF18">
    <property type="entry name" value="TRANSCRIPTIONAL REGULATOR MTLR"/>
    <property type="match status" value="1"/>
</dbReference>
<dbReference type="InterPro" id="IPR007737">
    <property type="entry name" value="Mga_HTH"/>
</dbReference>
<proteinExistence type="predicted"/>
<evidence type="ECO:0000313" key="7">
    <source>
        <dbReference type="Proteomes" id="UP000273252"/>
    </source>
</evidence>
<organism evidence="6 7">
    <name type="scientific">Vibrio sinensis</name>
    <dbReference type="NCBI Taxonomy" id="2302434"/>
    <lineage>
        <taxon>Bacteria</taxon>
        <taxon>Pseudomonadati</taxon>
        <taxon>Pseudomonadota</taxon>
        <taxon>Gammaproteobacteria</taxon>
        <taxon>Vibrionales</taxon>
        <taxon>Vibrionaceae</taxon>
        <taxon>Vibrio</taxon>
    </lineage>
</organism>
<dbReference type="Pfam" id="PF05043">
    <property type="entry name" value="Mga"/>
    <property type="match status" value="1"/>
</dbReference>